<protein>
    <submittedName>
        <fullName evidence="2">Uncharacterized protein</fullName>
    </submittedName>
</protein>
<dbReference type="EMBL" id="RZNC01000003">
    <property type="protein sequence ID" value="RWZ61586.1"/>
    <property type="molecule type" value="Genomic_DNA"/>
</dbReference>
<dbReference type="OrthoDB" id="5121684at2"/>
<dbReference type="AlphaFoldDB" id="A0A444QC08"/>
<organism evidence="2 3">
    <name type="scientific">Labedella populi</name>
    <dbReference type="NCBI Taxonomy" id="2498850"/>
    <lineage>
        <taxon>Bacteria</taxon>
        <taxon>Bacillati</taxon>
        <taxon>Actinomycetota</taxon>
        <taxon>Actinomycetes</taxon>
        <taxon>Micrococcales</taxon>
        <taxon>Microbacteriaceae</taxon>
        <taxon>Labedella</taxon>
    </lineage>
</organism>
<reference evidence="2 3" key="1">
    <citation type="submission" date="2018-12" db="EMBL/GenBank/DDBJ databases">
        <authorList>
            <person name="Li F."/>
        </authorList>
    </citation>
    <scope>NUCLEOTIDE SEQUENCE [LARGE SCALE GENOMIC DNA]</scope>
    <source>
        <strain evidence="2 3">8H24J-4-2</strain>
    </source>
</reference>
<dbReference type="RefSeq" id="WP_128499074.1">
    <property type="nucleotide sequence ID" value="NZ_RZNC01000003.1"/>
</dbReference>
<dbReference type="Proteomes" id="UP000288603">
    <property type="component" value="Unassembled WGS sequence"/>
</dbReference>
<proteinExistence type="predicted"/>
<keyword evidence="3" id="KW-1185">Reference proteome</keyword>
<name>A0A444QC08_9MICO</name>
<feature type="region of interest" description="Disordered" evidence="1">
    <location>
        <begin position="1"/>
        <end position="60"/>
    </location>
</feature>
<sequence length="60" mass="6251">MVDSTPTNGSDEEYDPALDKPSQAEGEDTGDESPEPQNAGNEGIGRPSQAEGEDDSRVDG</sequence>
<evidence type="ECO:0000313" key="2">
    <source>
        <dbReference type="EMBL" id="RWZ61586.1"/>
    </source>
</evidence>
<feature type="compositionally biased region" description="Acidic residues" evidence="1">
    <location>
        <begin position="25"/>
        <end position="34"/>
    </location>
</feature>
<accession>A0A444QC08</accession>
<gene>
    <name evidence="2" type="ORF">ELQ92_11495</name>
</gene>
<comment type="caution">
    <text evidence="2">The sequence shown here is derived from an EMBL/GenBank/DDBJ whole genome shotgun (WGS) entry which is preliminary data.</text>
</comment>
<evidence type="ECO:0000256" key="1">
    <source>
        <dbReference type="SAM" id="MobiDB-lite"/>
    </source>
</evidence>
<evidence type="ECO:0000313" key="3">
    <source>
        <dbReference type="Proteomes" id="UP000288603"/>
    </source>
</evidence>